<reference evidence="10 12" key="2">
    <citation type="submission" date="2016-10" db="EMBL/GenBank/DDBJ databases">
        <authorList>
            <person name="Varghese N."/>
            <person name="Submissions S."/>
        </authorList>
    </citation>
    <scope>NUCLEOTIDE SEQUENCE [LARGE SCALE GENOMIC DNA]</scope>
    <source>
        <strain evidence="10 12">CBMB27</strain>
    </source>
</reference>
<protein>
    <submittedName>
        <fullName evidence="9">Metabolite transport protein</fullName>
    </submittedName>
    <submittedName>
        <fullName evidence="10">Sugar transporter</fullName>
    </submittedName>
</protein>
<evidence type="ECO:0000313" key="12">
    <source>
        <dbReference type="Proteomes" id="UP000199140"/>
    </source>
</evidence>
<dbReference type="GO" id="GO:0005886">
    <property type="term" value="C:plasma membrane"/>
    <property type="evidence" value="ECO:0007669"/>
    <property type="project" value="UniProtKB-SubCell"/>
</dbReference>
<dbReference type="AlphaFoldDB" id="A0AAE8HS77"/>
<dbReference type="GO" id="GO:0022857">
    <property type="term" value="F:transmembrane transporter activity"/>
    <property type="evidence" value="ECO:0007669"/>
    <property type="project" value="InterPro"/>
</dbReference>
<evidence type="ECO:0000256" key="1">
    <source>
        <dbReference type="ARBA" id="ARBA00004651"/>
    </source>
</evidence>
<dbReference type="KEGG" id="mphy:MCBMB27_04892"/>
<evidence type="ECO:0000313" key="10">
    <source>
        <dbReference type="EMBL" id="SFG96973.1"/>
    </source>
</evidence>
<gene>
    <name evidence="9" type="ORF">MCBMB27_04892</name>
    <name evidence="10" type="ORF">SAMN05192567_11158</name>
</gene>
<feature type="transmembrane region" description="Helical" evidence="7">
    <location>
        <begin position="459"/>
        <end position="485"/>
    </location>
</feature>
<dbReference type="Pfam" id="PF00083">
    <property type="entry name" value="Sugar_tr"/>
    <property type="match status" value="2"/>
</dbReference>
<feature type="transmembrane region" description="Helical" evidence="7">
    <location>
        <begin position="289"/>
        <end position="311"/>
    </location>
</feature>
<evidence type="ECO:0000256" key="6">
    <source>
        <dbReference type="ARBA" id="ARBA00023136"/>
    </source>
</evidence>
<evidence type="ECO:0000256" key="5">
    <source>
        <dbReference type="ARBA" id="ARBA00022989"/>
    </source>
</evidence>
<keyword evidence="11" id="KW-1185">Reference proteome</keyword>
<name>A0AAE8HS77_9HYPH</name>
<dbReference type="SUPFAM" id="SSF103473">
    <property type="entry name" value="MFS general substrate transporter"/>
    <property type="match status" value="1"/>
</dbReference>
<evidence type="ECO:0000256" key="4">
    <source>
        <dbReference type="ARBA" id="ARBA00022692"/>
    </source>
</evidence>
<dbReference type="EMBL" id="FOPK01000011">
    <property type="protein sequence ID" value="SFG96973.1"/>
    <property type="molecule type" value="Genomic_DNA"/>
</dbReference>
<dbReference type="Gene3D" id="1.20.1250.20">
    <property type="entry name" value="MFS general substrate transporter like domains"/>
    <property type="match status" value="2"/>
</dbReference>
<dbReference type="PROSITE" id="PS50850">
    <property type="entry name" value="MFS"/>
    <property type="match status" value="1"/>
</dbReference>
<feature type="transmembrane region" description="Helical" evidence="7">
    <location>
        <begin position="251"/>
        <end position="269"/>
    </location>
</feature>
<evidence type="ECO:0000313" key="11">
    <source>
        <dbReference type="Proteomes" id="UP000185487"/>
    </source>
</evidence>
<reference evidence="9 11" key="1">
    <citation type="submission" date="2016-04" db="EMBL/GenBank/DDBJ databases">
        <title>Complete genome sequencing and analysis of CBMB27, Methylobacterium phyllosphaerae isolated from leaf tissues of rice (Oryza sativa L.).</title>
        <authorList>
            <person name="Lee Y."/>
            <person name="Hwangbo K."/>
            <person name="Chung H."/>
            <person name="Yoo J."/>
            <person name="Kim K.Y."/>
            <person name="Sa T.M."/>
            <person name="Um Y."/>
            <person name="Madhaiyan M."/>
        </authorList>
    </citation>
    <scope>NUCLEOTIDE SEQUENCE [LARGE SCALE GENOMIC DNA]</scope>
    <source>
        <strain evidence="9 11">CBMB27</strain>
    </source>
</reference>
<feature type="transmembrane region" description="Helical" evidence="7">
    <location>
        <begin position="506"/>
        <end position="524"/>
    </location>
</feature>
<keyword evidence="4 7" id="KW-0812">Transmembrane</keyword>
<keyword evidence="10" id="KW-0762">Sugar transport</keyword>
<dbReference type="EMBL" id="CP015367">
    <property type="protein sequence ID" value="APT34183.1"/>
    <property type="molecule type" value="Genomic_DNA"/>
</dbReference>
<proteinExistence type="predicted"/>
<feature type="transmembrane region" description="Helical" evidence="7">
    <location>
        <begin position="120"/>
        <end position="140"/>
    </location>
</feature>
<dbReference type="InterPro" id="IPR005828">
    <property type="entry name" value="MFS_sugar_transport-like"/>
</dbReference>
<organism evidence="10 12">
    <name type="scientific">Methylobacterium phyllosphaerae</name>
    <dbReference type="NCBI Taxonomy" id="418223"/>
    <lineage>
        <taxon>Bacteria</taxon>
        <taxon>Pseudomonadati</taxon>
        <taxon>Pseudomonadota</taxon>
        <taxon>Alphaproteobacteria</taxon>
        <taxon>Hyphomicrobiales</taxon>
        <taxon>Methylobacteriaceae</taxon>
        <taxon>Methylobacterium</taxon>
    </lineage>
</organism>
<feature type="transmembrane region" description="Helical" evidence="7">
    <location>
        <begin position="95"/>
        <end position="114"/>
    </location>
</feature>
<evidence type="ECO:0000313" key="9">
    <source>
        <dbReference type="EMBL" id="APT34183.1"/>
    </source>
</evidence>
<keyword evidence="3" id="KW-1003">Cell membrane</keyword>
<feature type="transmembrane region" description="Helical" evidence="7">
    <location>
        <begin position="318"/>
        <end position="335"/>
    </location>
</feature>
<feature type="domain" description="Major facilitator superfamily (MFS) profile" evidence="8">
    <location>
        <begin position="24"/>
        <end position="552"/>
    </location>
</feature>
<keyword evidence="2" id="KW-0813">Transport</keyword>
<dbReference type="Proteomes" id="UP000185487">
    <property type="component" value="Chromosome"/>
</dbReference>
<dbReference type="PANTHER" id="PTHR43045">
    <property type="entry name" value="SHIKIMATE TRANSPORTER"/>
    <property type="match status" value="1"/>
</dbReference>
<accession>A0AAE8HS77</accession>
<feature type="transmembrane region" description="Helical" evidence="7">
    <location>
        <begin position="196"/>
        <end position="219"/>
    </location>
</feature>
<feature type="transmembrane region" description="Helical" evidence="7">
    <location>
        <begin position="64"/>
        <end position="83"/>
    </location>
</feature>
<sequence>MAVATAIPRAGDAARPMTSAEKRVIFASSLGTVFEWYDFYLYGSLAAIIGAQFFSAYPPATRDIFALLAFAAGFIVRPFGALVFGRIGDLVGRKYTFLITILIMGLSTFIVGILPNAATIGIAAPIILIVLRLAQGLALGGEYGGAATYVAEHAPNGRRGFYTSWIQTTATLGLFLSLLVILATRTFTGEAAFAEWGWRIPFLVSVLLLGISVWIRLQLSESPAFQRMKDEGKTSKAPLTEAFGQWRNAKFAIIALFGLVAGQGVVWYTGQFYALFFLQSILKVDGYTANLLIAWSLLLGTGFFVVFGWLSDKIGRKVIILAGCAIAAATFFPIFKGITSTANPKLEAAIENVKVTVTADPAACGNLFNPVGTRVFTAPCDLARDFLSKSSVRYTTAAGAAGQPTTIRVNDTEIPYPQGGNVEANKATTAALQAAGYPKAGDPEIVKMSNPFDIFRPQVAQVIGLLFILVLFVTMVYGPIAAMLVELFPTRIRYTSMSLPYHIGNGWFGGLLPATAFAMVAQTGDIYFGLWYPIVIAVATVIIGILFVPETKDRDIFADT</sequence>
<keyword evidence="5 7" id="KW-1133">Transmembrane helix</keyword>
<evidence type="ECO:0000259" key="8">
    <source>
        <dbReference type="PROSITE" id="PS50850"/>
    </source>
</evidence>
<dbReference type="PANTHER" id="PTHR43045:SF7">
    <property type="entry name" value="MAJOR FACILITATOR SUPERFAMILY TRANSPORTER"/>
    <property type="match status" value="1"/>
</dbReference>
<dbReference type="InterPro" id="IPR020846">
    <property type="entry name" value="MFS_dom"/>
</dbReference>
<feature type="transmembrane region" description="Helical" evidence="7">
    <location>
        <begin position="39"/>
        <end position="58"/>
    </location>
</feature>
<comment type="subcellular location">
    <subcellularLocation>
        <location evidence="1">Cell membrane</location>
        <topology evidence="1">Multi-pass membrane protein</topology>
    </subcellularLocation>
</comment>
<feature type="transmembrane region" description="Helical" evidence="7">
    <location>
        <begin position="161"/>
        <end position="184"/>
    </location>
</feature>
<dbReference type="InterPro" id="IPR036259">
    <property type="entry name" value="MFS_trans_sf"/>
</dbReference>
<dbReference type="FunFam" id="1.20.1250.20:FF:000001">
    <property type="entry name" value="Dicarboxylate MFS transporter"/>
    <property type="match status" value="1"/>
</dbReference>
<evidence type="ECO:0000256" key="2">
    <source>
        <dbReference type="ARBA" id="ARBA00022448"/>
    </source>
</evidence>
<evidence type="ECO:0000256" key="3">
    <source>
        <dbReference type="ARBA" id="ARBA00022475"/>
    </source>
</evidence>
<dbReference type="Proteomes" id="UP000199140">
    <property type="component" value="Unassembled WGS sequence"/>
</dbReference>
<dbReference type="CDD" id="cd17369">
    <property type="entry name" value="MFS_ShiA_like"/>
    <property type="match status" value="1"/>
</dbReference>
<keyword evidence="6 7" id="KW-0472">Membrane</keyword>
<feature type="transmembrane region" description="Helical" evidence="7">
    <location>
        <begin position="530"/>
        <end position="548"/>
    </location>
</feature>
<evidence type="ECO:0000256" key="7">
    <source>
        <dbReference type="SAM" id="Phobius"/>
    </source>
</evidence>